<dbReference type="Pfam" id="PF03992">
    <property type="entry name" value="ABM"/>
    <property type="match status" value="1"/>
</dbReference>
<evidence type="ECO:0000313" key="3">
    <source>
        <dbReference type="Proteomes" id="UP000791080"/>
    </source>
</evidence>
<sequence>MSESVFRVLLRIEVRPGMTEGFERAWAEVGAAATTHPANLGQWFGRDAENPGVYWVQSDWVDAEGFHEFEHSQRHVVHRRALRPFRAGGSMTTMTVLTHLPPGQRAGSHAEWEAAG</sequence>
<evidence type="ECO:0000259" key="1">
    <source>
        <dbReference type="PROSITE" id="PS51725"/>
    </source>
</evidence>
<protein>
    <submittedName>
        <fullName evidence="2">Heme-degrading monooxygenase HmoA</fullName>
    </submittedName>
</protein>
<dbReference type="GO" id="GO:0004497">
    <property type="term" value="F:monooxygenase activity"/>
    <property type="evidence" value="ECO:0007669"/>
    <property type="project" value="UniProtKB-KW"/>
</dbReference>
<proteinExistence type="predicted"/>
<dbReference type="PROSITE" id="PS51725">
    <property type="entry name" value="ABM"/>
    <property type="match status" value="1"/>
</dbReference>
<keyword evidence="2" id="KW-0503">Monooxygenase</keyword>
<dbReference type="InterPro" id="IPR007138">
    <property type="entry name" value="ABM_dom"/>
</dbReference>
<accession>A0ABT1JFF6</accession>
<organism evidence="2 3">
    <name type="scientific">Actinoalloteichus caeruleus DSM 43889</name>
    <dbReference type="NCBI Taxonomy" id="1120930"/>
    <lineage>
        <taxon>Bacteria</taxon>
        <taxon>Bacillati</taxon>
        <taxon>Actinomycetota</taxon>
        <taxon>Actinomycetes</taxon>
        <taxon>Pseudonocardiales</taxon>
        <taxon>Pseudonocardiaceae</taxon>
        <taxon>Actinoalloteichus</taxon>
        <taxon>Actinoalloteichus cyanogriseus</taxon>
    </lineage>
</organism>
<comment type="caution">
    <text evidence="2">The sequence shown here is derived from an EMBL/GenBank/DDBJ whole genome shotgun (WGS) entry which is preliminary data.</text>
</comment>
<keyword evidence="3" id="KW-1185">Reference proteome</keyword>
<dbReference type="Proteomes" id="UP000791080">
    <property type="component" value="Unassembled WGS sequence"/>
</dbReference>
<dbReference type="InterPro" id="IPR011008">
    <property type="entry name" value="Dimeric_a/b-barrel"/>
</dbReference>
<dbReference type="RefSeq" id="WP_026419122.1">
    <property type="nucleotide sequence ID" value="NZ_AUBJ02000001.1"/>
</dbReference>
<name>A0ABT1JFF6_ACTCY</name>
<dbReference type="EMBL" id="AUBJ02000001">
    <property type="protein sequence ID" value="MCP2331232.1"/>
    <property type="molecule type" value="Genomic_DNA"/>
</dbReference>
<reference evidence="2 3" key="1">
    <citation type="submission" date="2013-07" db="EMBL/GenBank/DDBJ databases">
        <authorList>
            <consortium name="DOE Joint Genome Institute"/>
            <person name="Reeve W."/>
            <person name="Huntemann M."/>
            <person name="Han J."/>
            <person name="Chen A."/>
            <person name="Kyrpides N."/>
            <person name="Mavromatis K."/>
            <person name="Markowitz V."/>
            <person name="Palaniappan K."/>
            <person name="Ivanova N."/>
            <person name="Schaumberg A."/>
            <person name="Pati A."/>
            <person name="Liolios K."/>
            <person name="Nordberg H.P."/>
            <person name="Cantor M.N."/>
            <person name="Hua S.X."/>
            <person name="Woyke T."/>
        </authorList>
    </citation>
    <scope>NUCLEOTIDE SEQUENCE [LARGE SCALE GENOMIC DNA]</scope>
    <source>
        <strain evidence="2 3">DSM 43889</strain>
    </source>
</reference>
<gene>
    <name evidence="2" type="ORF">G443_001502</name>
</gene>
<keyword evidence="2" id="KW-0560">Oxidoreductase</keyword>
<evidence type="ECO:0000313" key="2">
    <source>
        <dbReference type="EMBL" id="MCP2331232.1"/>
    </source>
</evidence>
<dbReference type="Gene3D" id="3.30.70.100">
    <property type="match status" value="1"/>
</dbReference>
<feature type="domain" description="ABM" evidence="1">
    <location>
        <begin position="6"/>
        <end position="94"/>
    </location>
</feature>
<reference evidence="2 3" key="2">
    <citation type="submission" date="2022-06" db="EMBL/GenBank/DDBJ databases">
        <title>Genomic Encyclopedia of Type Strains, Phase I: the one thousand microbial genomes (KMG-I) project.</title>
        <authorList>
            <person name="Kyrpides N."/>
        </authorList>
    </citation>
    <scope>NUCLEOTIDE SEQUENCE [LARGE SCALE GENOMIC DNA]</scope>
    <source>
        <strain evidence="2 3">DSM 43889</strain>
    </source>
</reference>
<dbReference type="SUPFAM" id="SSF54909">
    <property type="entry name" value="Dimeric alpha+beta barrel"/>
    <property type="match status" value="1"/>
</dbReference>